<name>A0ABR1Z232_9PEZI</name>
<dbReference type="EMBL" id="JBBWRZ010000002">
    <property type="protein sequence ID" value="KAK8244644.1"/>
    <property type="molecule type" value="Genomic_DNA"/>
</dbReference>
<protein>
    <submittedName>
        <fullName evidence="3">CHAT domain-containing protein</fullName>
    </submittedName>
</protein>
<dbReference type="InterPro" id="IPR011990">
    <property type="entry name" value="TPR-like_helical_dom_sf"/>
</dbReference>
<comment type="caution">
    <text evidence="3">The sequence shown here is derived from an EMBL/GenBank/DDBJ whole genome shotgun (WGS) entry which is preliminary data.</text>
</comment>
<feature type="region of interest" description="Disordered" evidence="1">
    <location>
        <begin position="1057"/>
        <end position="1080"/>
    </location>
</feature>
<accession>A0ABR1Z232</accession>
<dbReference type="InterPro" id="IPR024983">
    <property type="entry name" value="CHAT_dom"/>
</dbReference>
<dbReference type="Gene3D" id="1.25.40.10">
    <property type="entry name" value="Tetratricopeptide repeat domain"/>
    <property type="match status" value="1"/>
</dbReference>
<dbReference type="Pfam" id="PF12770">
    <property type="entry name" value="CHAT"/>
    <property type="match status" value="1"/>
</dbReference>
<gene>
    <name evidence="3" type="ORF">HDK90DRAFT_165347</name>
</gene>
<dbReference type="Proteomes" id="UP001492380">
    <property type="component" value="Unassembled WGS sequence"/>
</dbReference>
<evidence type="ECO:0000256" key="1">
    <source>
        <dbReference type="SAM" id="MobiDB-lite"/>
    </source>
</evidence>
<keyword evidence="4" id="KW-1185">Reference proteome</keyword>
<evidence type="ECO:0000313" key="4">
    <source>
        <dbReference type="Proteomes" id="UP001492380"/>
    </source>
</evidence>
<organism evidence="3 4">
    <name type="scientific">Phyllosticta capitalensis</name>
    <dbReference type="NCBI Taxonomy" id="121624"/>
    <lineage>
        <taxon>Eukaryota</taxon>
        <taxon>Fungi</taxon>
        <taxon>Dikarya</taxon>
        <taxon>Ascomycota</taxon>
        <taxon>Pezizomycotina</taxon>
        <taxon>Dothideomycetes</taxon>
        <taxon>Dothideomycetes incertae sedis</taxon>
        <taxon>Botryosphaeriales</taxon>
        <taxon>Phyllostictaceae</taxon>
        <taxon>Phyllosticta</taxon>
    </lineage>
</organism>
<feature type="domain" description="CHAT" evidence="2">
    <location>
        <begin position="775"/>
        <end position="1108"/>
    </location>
</feature>
<evidence type="ECO:0000259" key="2">
    <source>
        <dbReference type="Pfam" id="PF12770"/>
    </source>
</evidence>
<evidence type="ECO:0000313" key="3">
    <source>
        <dbReference type="EMBL" id="KAK8244644.1"/>
    </source>
</evidence>
<proteinExistence type="predicted"/>
<dbReference type="SUPFAM" id="SSF48452">
    <property type="entry name" value="TPR-like"/>
    <property type="match status" value="1"/>
</dbReference>
<sequence>MEPAHPTVFSRTLPATFYAQTLQLPYMTFKMELGSLQRLVVKTWVTDQGWRHDNVESNDSHTGLDISFRFYLQGGAIDIPPDSPPVFIASLISSAGIQCGPPPAMNLLPSARIRCHTQEWSFGEPNEDDKQNGMLRTFLQNFPTDKTLEFGVIPSVRSEGSVWKMEVEVHSESPLPSGQTGNEQGHIRPIPMNRQAKSWRFLESSETAHLRRQTIDAAIQNHPDTENFYDRVKTALTRLFNIAKSQGSLNEAIEIANVALDIVPQDSHDYVWWINSLGIELDSRARCSGSIDDLKKAIALTEMILPTIPKDDNRRVSLLNNLGGYLCTRFGLTGATEDLTTGVNKTIEAVKMSQLDGQNFEELLGNFSDLLRVLYHRTGSLDHLSTGIKVAEFAIRRLPVDHPTAPQISSNLGSLLFCRFERTGSTRDIDSAVSFASGAVLGAVQTHPHYVEMLGNLGIFLARRFEWKDSLEKSTMGDLDPEIKSSLAKKFKCKDFVDDLDWAVKVLGVAVDLTPQESPLCAMLLLNLGNMLGVQFKRTGLQEDLNRMLECCKTGWNCRNAPPSVRIRVAHEAAKMLTSEERWAEASTFLDGAVSLLPAVSPHFLKYTDKQQMLLDWAGLASFSAAAALKAGKSVEHALELLELGRGVIASLLLETRSDFTDLRRDHPELASEFEALRDELDSETHEITRRYELESRLKLAKDKIRSCRGFEDFFLPLDAARIKGAASAGPIVVVNANGDRCDAFLISTDAIRSVPLPNLCHSDFDGEVRVSASVLESLWKNVAHPILNKLGFLQPISQEKLPRMWWILTGSLSRFPLHAAGRHGANSSDNVLDQVVSSYSTSIKTLLYARRNSTKKVSKSALLVSMPETPSSGYRNPGDLKSVEKETQLVDDLLRPSMSTTRLKKPQKADVLRSIESSAVFHFAGHGISHFENPARSCLLLDDWVENALTVEDLTSLKLSEKSPWLAYLSACSTGESKIEDLQDEAIHLVSACQLAGFPHVVGSLWPIDDEYSAEAAREVYTTIIQKGWTDEAVALGVHNAAKLLRRMSYEEDWIGRGETGDGTDKRGKQANPVDEKLEGFKRNRDIGGEPIYQSDPCRWAAYVHLGP</sequence>
<reference evidence="3 4" key="1">
    <citation type="submission" date="2024-04" db="EMBL/GenBank/DDBJ databases">
        <title>Phyllosticta paracitricarpa is synonymous to the EU quarantine fungus P. citricarpa based on phylogenomic analyses.</title>
        <authorList>
            <consortium name="Lawrence Berkeley National Laboratory"/>
            <person name="Van Ingen-Buijs V.A."/>
            <person name="Van Westerhoven A.C."/>
            <person name="Haridas S."/>
            <person name="Skiadas P."/>
            <person name="Martin F."/>
            <person name="Groenewald J.Z."/>
            <person name="Crous P.W."/>
            <person name="Seidl M.F."/>
        </authorList>
    </citation>
    <scope>NUCLEOTIDE SEQUENCE [LARGE SCALE GENOMIC DNA]</scope>
    <source>
        <strain evidence="3 4">CBS 123374</strain>
    </source>
</reference>